<dbReference type="RefSeq" id="WP_026309210.1">
    <property type="nucleotide sequence ID" value="NZ_CP140158.1"/>
</dbReference>
<organism evidence="1 2">
    <name type="scientific">Kangiella aquimarina</name>
    <dbReference type="NCBI Taxonomy" id="261965"/>
    <lineage>
        <taxon>Bacteria</taxon>
        <taxon>Pseudomonadati</taxon>
        <taxon>Pseudomonadota</taxon>
        <taxon>Gammaproteobacteria</taxon>
        <taxon>Kangiellales</taxon>
        <taxon>Kangiellaceae</taxon>
        <taxon>Kangiella</taxon>
    </lineage>
</organism>
<dbReference type="PANTHER" id="PTHR37943">
    <property type="entry name" value="PROTEIN VES"/>
    <property type="match status" value="1"/>
</dbReference>
<dbReference type="PANTHER" id="PTHR37943:SF1">
    <property type="entry name" value="PROTEIN VES"/>
    <property type="match status" value="1"/>
</dbReference>
<dbReference type="CDD" id="cd20293">
    <property type="entry name" value="cupin_HutD_N"/>
    <property type="match status" value="1"/>
</dbReference>
<dbReference type="Proteomes" id="UP001324185">
    <property type="component" value="Chromosome"/>
</dbReference>
<gene>
    <name evidence="1" type="ORF">SR900_02965</name>
</gene>
<evidence type="ECO:0000313" key="2">
    <source>
        <dbReference type="Proteomes" id="UP001324185"/>
    </source>
</evidence>
<dbReference type="SUPFAM" id="SSF51182">
    <property type="entry name" value="RmlC-like cupins"/>
    <property type="match status" value="1"/>
</dbReference>
<name>A0ABZ0X6I1_9GAMM</name>
<dbReference type="InterPro" id="IPR011051">
    <property type="entry name" value="RmlC_Cupin_sf"/>
</dbReference>
<keyword evidence="2" id="KW-1185">Reference proteome</keyword>
<evidence type="ECO:0000313" key="1">
    <source>
        <dbReference type="EMBL" id="WQG85857.1"/>
    </source>
</evidence>
<protein>
    <submittedName>
        <fullName evidence="1">HutD family protein</fullName>
    </submittedName>
</protein>
<sequence>MFTIIPPQRFKQIPWKNGKGMTTELAISDGGDVNDFDWRLSIAGVTEDGAFSNFTGIQRYLFLLTGNGIKLTHQPSPKSDNAEQVSSHCLLEPLDLATFDGGFITNATLTDGPITDFNLMVKQGAFEVYTQVLTDIGRIEDFPLADVNFVYAVNGDCQVSGPQQEATPEKILLQSGHLLKIEPKISHSDKQSIDVDGKQTIVVALKKVCTNPAEE</sequence>
<dbReference type="InterPro" id="IPR010282">
    <property type="entry name" value="Uncharacterised_HutD/Ves"/>
</dbReference>
<dbReference type="Gene3D" id="2.60.120.10">
    <property type="entry name" value="Jelly Rolls"/>
    <property type="match status" value="1"/>
</dbReference>
<dbReference type="EMBL" id="CP140158">
    <property type="protein sequence ID" value="WQG85857.1"/>
    <property type="molecule type" value="Genomic_DNA"/>
</dbReference>
<proteinExistence type="predicted"/>
<reference evidence="1 2" key="1">
    <citation type="submission" date="2023-11" db="EMBL/GenBank/DDBJ databases">
        <title>MicrobeMod: A computational toolkit for identifying prokaryotic methylation and restriction-modification with nanopore sequencing.</title>
        <authorList>
            <person name="Crits-Christoph A."/>
            <person name="Kang S.C."/>
            <person name="Lee H."/>
            <person name="Ostrov N."/>
        </authorList>
    </citation>
    <scope>NUCLEOTIDE SEQUENCE [LARGE SCALE GENOMIC DNA]</scope>
    <source>
        <strain evidence="1 2">DSMZ 16071</strain>
    </source>
</reference>
<accession>A0ABZ0X6I1</accession>
<dbReference type="Pfam" id="PF05962">
    <property type="entry name" value="HutD"/>
    <property type="match status" value="1"/>
</dbReference>
<dbReference type="InterPro" id="IPR014710">
    <property type="entry name" value="RmlC-like_jellyroll"/>
</dbReference>